<gene>
    <name evidence="4" type="ORF">TRITD_4Av1G227710</name>
</gene>
<dbReference type="GO" id="GO:0000027">
    <property type="term" value="P:ribosomal large subunit assembly"/>
    <property type="evidence" value="ECO:0007669"/>
    <property type="project" value="TreeGrafter"/>
</dbReference>
<keyword evidence="2" id="KW-0689">Ribosomal protein</keyword>
<dbReference type="AlphaFoldDB" id="A0A9R0SPD5"/>
<evidence type="ECO:0000313" key="5">
    <source>
        <dbReference type="Proteomes" id="UP000324705"/>
    </source>
</evidence>
<sequence>MNLRSGPQVHCFSFHLQSRGRVGRSGREGFTHLFYTDNSLLSRIAMGALDGGLDLPHSDKRFAGFKKDKQLGAEIHLKYIYEGHVADYMKSIADEEPKKYQSHFSEYIKKN</sequence>
<name>A0A9R0SPD5_TRITD</name>
<dbReference type="GO" id="GO:0008097">
    <property type="term" value="F:5S rRNA binding"/>
    <property type="evidence" value="ECO:0007669"/>
    <property type="project" value="InterPro"/>
</dbReference>
<evidence type="ECO:0000256" key="3">
    <source>
        <dbReference type="ARBA" id="ARBA00023274"/>
    </source>
</evidence>
<dbReference type="GO" id="GO:0006412">
    <property type="term" value="P:translation"/>
    <property type="evidence" value="ECO:0007669"/>
    <property type="project" value="InterPro"/>
</dbReference>
<keyword evidence="5" id="KW-1185">Reference proteome</keyword>
<dbReference type="InterPro" id="IPR005485">
    <property type="entry name" value="Rbsml_uL18_euk_arch"/>
</dbReference>
<dbReference type="Gramene" id="TRITD4Av1G227710.1">
    <property type="protein sequence ID" value="TRITD4Av1G227710.1"/>
    <property type="gene ID" value="TRITD4Av1G227710"/>
</dbReference>
<dbReference type="PRINTS" id="PR00058">
    <property type="entry name" value="RIBOSOMALL5"/>
</dbReference>
<dbReference type="EMBL" id="LT934117">
    <property type="protein sequence ID" value="VAH97882.1"/>
    <property type="molecule type" value="Genomic_DNA"/>
</dbReference>
<dbReference type="Proteomes" id="UP000324705">
    <property type="component" value="Chromosome 4A"/>
</dbReference>
<keyword evidence="3" id="KW-0687">Ribonucleoprotein</keyword>
<evidence type="ECO:0000313" key="4">
    <source>
        <dbReference type="EMBL" id="VAH97882.1"/>
    </source>
</evidence>
<comment type="similarity">
    <text evidence="1">Belongs to the universal ribosomal protein uL18 family.</text>
</comment>
<dbReference type="Gene3D" id="3.30.420.100">
    <property type="match status" value="1"/>
</dbReference>
<evidence type="ECO:0008006" key="6">
    <source>
        <dbReference type="Google" id="ProtNLM"/>
    </source>
</evidence>
<dbReference type="PANTHER" id="PTHR23410:SF12">
    <property type="entry name" value="LARGE RIBOSOMAL SUBUNIT PROTEIN UL18"/>
    <property type="match status" value="1"/>
</dbReference>
<dbReference type="GO" id="GO:0003735">
    <property type="term" value="F:structural constituent of ribosome"/>
    <property type="evidence" value="ECO:0007669"/>
    <property type="project" value="InterPro"/>
</dbReference>
<protein>
    <recommendedName>
        <fullName evidence="6">60S ribosomal protein L5</fullName>
    </recommendedName>
</protein>
<reference evidence="4 5" key="1">
    <citation type="submission" date="2017-09" db="EMBL/GenBank/DDBJ databases">
        <authorList>
            <consortium name="International Durum Wheat Genome Sequencing Consortium (IDWGSC)"/>
            <person name="Milanesi L."/>
        </authorList>
    </citation>
    <scope>NUCLEOTIDE SEQUENCE [LARGE SCALE GENOMIC DNA]</scope>
    <source>
        <strain evidence="5">cv. Svevo</strain>
    </source>
</reference>
<dbReference type="GO" id="GO:0022625">
    <property type="term" value="C:cytosolic large ribosomal subunit"/>
    <property type="evidence" value="ECO:0007669"/>
    <property type="project" value="TreeGrafter"/>
</dbReference>
<evidence type="ECO:0000256" key="1">
    <source>
        <dbReference type="ARBA" id="ARBA00007116"/>
    </source>
</evidence>
<evidence type="ECO:0000256" key="2">
    <source>
        <dbReference type="ARBA" id="ARBA00022980"/>
    </source>
</evidence>
<dbReference type="PANTHER" id="PTHR23410">
    <property type="entry name" value="RIBOSOMAL PROTEIN L5-RELATED"/>
    <property type="match status" value="1"/>
</dbReference>
<accession>A0A9R0SPD5</accession>
<proteinExistence type="inferred from homology"/>
<dbReference type="SUPFAM" id="SSF53137">
    <property type="entry name" value="Translational machinery components"/>
    <property type="match status" value="1"/>
</dbReference>
<organism evidence="4 5">
    <name type="scientific">Triticum turgidum subsp. durum</name>
    <name type="common">Durum wheat</name>
    <name type="synonym">Triticum durum</name>
    <dbReference type="NCBI Taxonomy" id="4567"/>
    <lineage>
        <taxon>Eukaryota</taxon>
        <taxon>Viridiplantae</taxon>
        <taxon>Streptophyta</taxon>
        <taxon>Embryophyta</taxon>
        <taxon>Tracheophyta</taxon>
        <taxon>Spermatophyta</taxon>
        <taxon>Magnoliopsida</taxon>
        <taxon>Liliopsida</taxon>
        <taxon>Poales</taxon>
        <taxon>Poaceae</taxon>
        <taxon>BOP clade</taxon>
        <taxon>Pooideae</taxon>
        <taxon>Triticodae</taxon>
        <taxon>Triticeae</taxon>
        <taxon>Triticinae</taxon>
        <taxon>Triticum</taxon>
    </lineage>
</organism>